<name>A0A183DN08_9BILA</name>
<protein>
    <submittedName>
        <fullName evidence="4">Transposase</fullName>
    </submittedName>
</protein>
<gene>
    <name evidence="2" type="ORF">GPUH_LOCUS10099</name>
</gene>
<accession>A0A183DN08</accession>
<evidence type="ECO:0000313" key="3">
    <source>
        <dbReference type="Proteomes" id="UP000271098"/>
    </source>
</evidence>
<reference evidence="4" key="1">
    <citation type="submission" date="2016-06" db="UniProtKB">
        <authorList>
            <consortium name="WormBaseParasite"/>
        </authorList>
    </citation>
    <scope>IDENTIFICATION</scope>
</reference>
<feature type="region of interest" description="Disordered" evidence="1">
    <location>
        <begin position="52"/>
        <end position="74"/>
    </location>
</feature>
<proteinExistence type="predicted"/>
<dbReference type="WBParaSite" id="GPUH_0001011201-mRNA-1">
    <property type="protein sequence ID" value="GPUH_0001011201-mRNA-1"/>
    <property type="gene ID" value="GPUH_0001011201"/>
</dbReference>
<dbReference type="AlphaFoldDB" id="A0A183DN08"/>
<dbReference type="Proteomes" id="UP000271098">
    <property type="component" value="Unassembled WGS sequence"/>
</dbReference>
<dbReference type="EMBL" id="UYRT01077850">
    <property type="protein sequence ID" value="VDN16987.1"/>
    <property type="molecule type" value="Genomic_DNA"/>
</dbReference>
<sequence>MRTAQVTSRSEVTEPAWCQRPTQNKHVVMGNFTAYGVTTGQHAAAASRTALVQQSATSTSPPAQPARSDRTWAC</sequence>
<feature type="compositionally biased region" description="Polar residues" evidence="1">
    <location>
        <begin position="52"/>
        <end position="61"/>
    </location>
</feature>
<evidence type="ECO:0000313" key="4">
    <source>
        <dbReference type="WBParaSite" id="GPUH_0001011201-mRNA-1"/>
    </source>
</evidence>
<reference evidence="2 3" key="2">
    <citation type="submission" date="2018-11" db="EMBL/GenBank/DDBJ databases">
        <authorList>
            <consortium name="Pathogen Informatics"/>
        </authorList>
    </citation>
    <scope>NUCLEOTIDE SEQUENCE [LARGE SCALE GENOMIC DNA]</scope>
</reference>
<keyword evidence="3" id="KW-1185">Reference proteome</keyword>
<organism evidence="4">
    <name type="scientific">Gongylonema pulchrum</name>
    <dbReference type="NCBI Taxonomy" id="637853"/>
    <lineage>
        <taxon>Eukaryota</taxon>
        <taxon>Metazoa</taxon>
        <taxon>Ecdysozoa</taxon>
        <taxon>Nematoda</taxon>
        <taxon>Chromadorea</taxon>
        <taxon>Rhabditida</taxon>
        <taxon>Spirurina</taxon>
        <taxon>Spiruromorpha</taxon>
        <taxon>Spiruroidea</taxon>
        <taxon>Gongylonematidae</taxon>
        <taxon>Gongylonema</taxon>
    </lineage>
</organism>
<evidence type="ECO:0000313" key="2">
    <source>
        <dbReference type="EMBL" id="VDN16987.1"/>
    </source>
</evidence>
<evidence type="ECO:0000256" key="1">
    <source>
        <dbReference type="SAM" id="MobiDB-lite"/>
    </source>
</evidence>